<dbReference type="EnsemblPlants" id="AVESA.00010b.r2.5DG0950230.1">
    <property type="protein sequence ID" value="AVESA.00010b.r2.5DG0950230.1.CDS"/>
    <property type="gene ID" value="AVESA.00010b.r2.5DG0950230"/>
</dbReference>
<protein>
    <submittedName>
        <fullName evidence="1">Uncharacterized protein</fullName>
    </submittedName>
</protein>
<dbReference type="Proteomes" id="UP001732700">
    <property type="component" value="Chromosome 5D"/>
</dbReference>
<reference evidence="1" key="1">
    <citation type="submission" date="2021-05" db="EMBL/GenBank/DDBJ databases">
        <authorList>
            <person name="Scholz U."/>
            <person name="Mascher M."/>
            <person name="Fiebig A."/>
        </authorList>
    </citation>
    <scope>NUCLEOTIDE SEQUENCE [LARGE SCALE GENOMIC DNA]</scope>
</reference>
<evidence type="ECO:0000313" key="1">
    <source>
        <dbReference type="EnsemblPlants" id="AVESA.00010b.r2.5DG0950230.1.CDS"/>
    </source>
</evidence>
<organism evidence="1 2">
    <name type="scientific">Avena sativa</name>
    <name type="common">Oat</name>
    <dbReference type="NCBI Taxonomy" id="4498"/>
    <lineage>
        <taxon>Eukaryota</taxon>
        <taxon>Viridiplantae</taxon>
        <taxon>Streptophyta</taxon>
        <taxon>Embryophyta</taxon>
        <taxon>Tracheophyta</taxon>
        <taxon>Spermatophyta</taxon>
        <taxon>Magnoliopsida</taxon>
        <taxon>Liliopsida</taxon>
        <taxon>Poales</taxon>
        <taxon>Poaceae</taxon>
        <taxon>BOP clade</taxon>
        <taxon>Pooideae</taxon>
        <taxon>Poodae</taxon>
        <taxon>Poeae</taxon>
        <taxon>Poeae Chloroplast Group 1 (Aveneae type)</taxon>
        <taxon>Aveninae</taxon>
        <taxon>Avena</taxon>
    </lineage>
</organism>
<sequence length="241" mass="27384">MDAQQQSTRDGAAMSTAEDDDDHHPALHTHNVAEVVASLPLETRWPPRPLRRYRGYWLAELHLPLLAAFREHFEPAPGGDVLLATCPNPHVLVPFLEGVFRSDDVAGVLAACPSRPRVLGTHWAYSLLPDRVTGGDSRIVYICRDPKDVLVSWYWFLKKFMDHHVGDDRREVDFGELFEVFCEGRNGYGPVWRQALEYWEANRRRPDKVLFLRSSRSATSLLGTSTRHSEAPGERTSQVLD</sequence>
<reference evidence="1" key="2">
    <citation type="submission" date="2025-09" db="UniProtKB">
        <authorList>
            <consortium name="EnsemblPlants"/>
        </authorList>
    </citation>
    <scope>IDENTIFICATION</scope>
</reference>
<accession>A0ACD5YD83</accession>
<name>A0ACD5YD83_AVESA</name>
<evidence type="ECO:0000313" key="2">
    <source>
        <dbReference type="Proteomes" id="UP001732700"/>
    </source>
</evidence>
<proteinExistence type="predicted"/>
<keyword evidence="2" id="KW-1185">Reference proteome</keyword>